<dbReference type="OrthoDB" id="9981319at2759"/>
<evidence type="ECO:0000313" key="3">
    <source>
        <dbReference type="Proteomes" id="UP000654913"/>
    </source>
</evidence>
<gene>
    <name evidence="2" type="ORF">APUU_60735A</name>
</gene>
<dbReference type="InterPro" id="IPR028116">
    <property type="entry name" value="Cis-CaaD-like"/>
</dbReference>
<dbReference type="KEGG" id="apuu:APUU_60735A"/>
<evidence type="ECO:0000259" key="1">
    <source>
        <dbReference type="Pfam" id="PF14832"/>
    </source>
</evidence>
<protein>
    <recommendedName>
        <fullName evidence="1">Tautomerase cis-CaaD-like domain-containing protein</fullName>
    </recommendedName>
</protein>
<dbReference type="GeneID" id="64977692"/>
<dbReference type="EMBL" id="AP024448">
    <property type="protein sequence ID" value="BCS27687.1"/>
    <property type="molecule type" value="Genomic_DNA"/>
</dbReference>
<evidence type="ECO:0000313" key="2">
    <source>
        <dbReference type="EMBL" id="BCS27687.1"/>
    </source>
</evidence>
<dbReference type="RefSeq" id="XP_041559881.1">
    <property type="nucleotide sequence ID" value="XM_041694008.1"/>
</dbReference>
<organism evidence="2 3">
    <name type="scientific">Aspergillus puulaauensis</name>
    <dbReference type="NCBI Taxonomy" id="1220207"/>
    <lineage>
        <taxon>Eukaryota</taxon>
        <taxon>Fungi</taxon>
        <taxon>Dikarya</taxon>
        <taxon>Ascomycota</taxon>
        <taxon>Pezizomycotina</taxon>
        <taxon>Eurotiomycetes</taxon>
        <taxon>Eurotiomycetidae</taxon>
        <taxon>Eurotiales</taxon>
        <taxon>Aspergillaceae</taxon>
        <taxon>Aspergillus</taxon>
    </lineage>
</organism>
<proteinExistence type="predicted"/>
<sequence length="170" mass="19089">MPFYQIEHATPLNKPQRDALATSITTIHTRKFATPSLFVNVRFTDASRDVNYVGGKECSINRITGYVRAGGNRSKKDFDDVALKILETWNSIVNPGSKKGEEREDLELKRVFVMGAITTGVESGFVLPEAGQDAAWLKENTPRFEELAEQGDPEFIELVREIRSREDLVA</sequence>
<dbReference type="AlphaFoldDB" id="A0A7R8AR44"/>
<reference evidence="2" key="2">
    <citation type="submission" date="2021-02" db="EMBL/GenBank/DDBJ databases">
        <title>Aspergillus puulaauensis MK2 genome sequence.</title>
        <authorList>
            <person name="Futagami T."/>
            <person name="Mori K."/>
            <person name="Kadooka C."/>
            <person name="Tanaka T."/>
        </authorList>
    </citation>
    <scope>NUCLEOTIDE SEQUENCE</scope>
    <source>
        <strain evidence="2">MK2</strain>
    </source>
</reference>
<dbReference type="Gene3D" id="3.30.429.10">
    <property type="entry name" value="Macrophage Migration Inhibitory Factor"/>
    <property type="match status" value="1"/>
</dbReference>
<name>A0A7R8AR44_9EURO</name>
<accession>A0A7R8AR44</accession>
<dbReference type="Pfam" id="PF14832">
    <property type="entry name" value="Tautomerase_3"/>
    <property type="match status" value="1"/>
</dbReference>
<dbReference type="Proteomes" id="UP000654913">
    <property type="component" value="Chromosome 6"/>
</dbReference>
<feature type="domain" description="Tautomerase cis-CaaD-like" evidence="1">
    <location>
        <begin position="1"/>
        <end position="140"/>
    </location>
</feature>
<dbReference type="InterPro" id="IPR014347">
    <property type="entry name" value="Tautomerase/MIF_sf"/>
</dbReference>
<keyword evidence="3" id="KW-1185">Reference proteome</keyword>
<reference evidence="2" key="1">
    <citation type="submission" date="2021-01" db="EMBL/GenBank/DDBJ databases">
        <authorList>
            <consortium name="Aspergillus puulaauensis MK2 genome sequencing consortium"/>
            <person name="Kazuki M."/>
            <person name="Futagami T."/>
        </authorList>
    </citation>
    <scope>NUCLEOTIDE SEQUENCE</scope>
    <source>
        <strain evidence="2">MK2</strain>
    </source>
</reference>